<dbReference type="InterPro" id="IPR045136">
    <property type="entry name" value="Iah1-like"/>
</dbReference>
<sequence>MIKTTIVGFGDSISTGFGVGKVHSYMNRLEKFVPSYYPSISWNMINSSKNGVTTQEALHGIQASVLAHRPNVVFMQFGTNDSANDHRYRSLEDFEQNYDQMIRLILEHNNRTGLNNCIPIPVLITPPPVNEAIAKPLRNNSRLNQYVHIIKSLARQYHCPLIDFYHKVLSQDNDLDYISEDGVHLNQKGYDLLFDVIFAEFTKLINYQGVLKEHTFKDIS</sequence>
<dbReference type="RefSeq" id="WP_212698350.1">
    <property type="nucleotide sequence ID" value="NZ_CP058649.1"/>
</dbReference>
<name>A0A8J8SGK1_9FIRM</name>
<keyword evidence="2" id="KW-0378">Hydrolase</keyword>
<dbReference type="InterPro" id="IPR013830">
    <property type="entry name" value="SGNH_hydro"/>
</dbReference>
<dbReference type="GO" id="GO:0016787">
    <property type="term" value="F:hydrolase activity"/>
    <property type="evidence" value="ECO:0007669"/>
    <property type="project" value="UniProtKB-KW"/>
</dbReference>
<dbReference type="Gene3D" id="3.40.50.1110">
    <property type="entry name" value="SGNH hydrolase"/>
    <property type="match status" value="1"/>
</dbReference>
<evidence type="ECO:0000313" key="3">
    <source>
        <dbReference type="Proteomes" id="UP000683246"/>
    </source>
</evidence>
<dbReference type="KEGG" id="vpy:HZI73_11385"/>
<dbReference type="AlphaFoldDB" id="A0A8J8SGK1"/>
<evidence type="ECO:0000259" key="1">
    <source>
        <dbReference type="Pfam" id="PF13472"/>
    </source>
</evidence>
<accession>A0A8J8SGK1</accession>
<protein>
    <submittedName>
        <fullName evidence="2">SGNH/GDSL hydrolase family protein</fullName>
    </submittedName>
</protein>
<dbReference type="InterPro" id="IPR036514">
    <property type="entry name" value="SGNH_hydro_sf"/>
</dbReference>
<dbReference type="PANTHER" id="PTHR14209">
    <property type="entry name" value="ISOAMYL ACETATE-HYDROLYZING ESTERASE 1"/>
    <property type="match status" value="1"/>
</dbReference>
<dbReference type="PANTHER" id="PTHR14209:SF19">
    <property type="entry name" value="ISOAMYL ACETATE-HYDROLYZING ESTERASE 1 HOMOLOG"/>
    <property type="match status" value="1"/>
</dbReference>
<dbReference type="SUPFAM" id="SSF52266">
    <property type="entry name" value="SGNH hydrolase"/>
    <property type="match status" value="1"/>
</dbReference>
<reference evidence="2" key="1">
    <citation type="submission" date="2020-07" db="EMBL/GenBank/DDBJ databases">
        <title>Vallitalea pronyensis genome.</title>
        <authorList>
            <person name="Postec A."/>
        </authorList>
    </citation>
    <scope>NUCLEOTIDE SEQUENCE</scope>
    <source>
        <strain evidence="2">FatNI3</strain>
    </source>
</reference>
<keyword evidence="3" id="KW-1185">Reference proteome</keyword>
<organism evidence="2 3">
    <name type="scientific">Vallitalea pronyensis</name>
    <dbReference type="NCBI Taxonomy" id="1348613"/>
    <lineage>
        <taxon>Bacteria</taxon>
        <taxon>Bacillati</taxon>
        <taxon>Bacillota</taxon>
        <taxon>Clostridia</taxon>
        <taxon>Lachnospirales</taxon>
        <taxon>Vallitaleaceae</taxon>
        <taxon>Vallitalea</taxon>
    </lineage>
</organism>
<proteinExistence type="predicted"/>
<feature type="domain" description="SGNH hydrolase-type esterase" evidence="1">
    <location>
        <begin position="9"/>
        <end position="192"/>
    </location>
</feature>
<evidence type="ECO:0000313" key="2">
    <source>
        <dbReference type="EMBL" id="QUI22855.1"/>
    </source>
</evidence>
<gene>
    <name evidence="2" type="ORF">HZI73_11385</name>
</gene>
<dbReference type="Proteomes" id="UP000683246">
    <property type="component" value="Chromosome"/>
</dbReference>
<dbReference type="Pfam" id="PF13472">
    <property type="entry name" value="Lipase_GDSL_2"/>
    <property type="match status" value="1"/>
</dbReference>
<dbReference type="EMBL" id="CP058649">
    <property type="protein sequence ID" value="QUI22855.1"/>
    <property type="molecule type" value="Genomic_DNA"/>
</dbReference>